<dbReference type="GO" id="GO:0005840">
    <property type="term" value="C:ribosome"/>
    <property type="evidence" value="ECO:0007669"/>
    <property type="project" value="UniProtKB-KW"/>
</dbReference>
<reference evidence="4 5" key="1">
    <citation type="submission" date="2017-04" db="EMBL/GenBank/DDBJ databases">
        <authorList>
            <person name="Afonso C.L."/>
            <person name="Miller P.J."/>
            <person name="Scott M.A."/>
            <person name="Spackman E."/>
            <person name="Goraichik I."/>
            <person name="Dimitrov K.M."/>
            <person name="Suarez D.L."/>
            <person name="Swayne D.E."/>
        </authorList>
    </citation>
    <scope>NUCLEOTIDE SEQUENCE [LARGE SCALE GENOMIC DNA]</scope>
    <source>
        <strain evidence="4 5">USBA 355</strain>
    </source>
</reference>
<keyword evidence="4" id="KW-0689">Ribosomal protein</keyword>
<dbReference type="PROSITE" id="PS51186">
    <property type="entry name" value="GNAT"/>
    <property type="match status" value="2"/>
</dbReference>
<dbReference type="AlphaFoldDB" id="A0A1Y6BCZ3"/>
<dbReference type="EMBL" id="FWZX01000003">
    <property type="protein sequence ID" value="SMF04915.1"/>
    <property type="molecule type" value="Genomic_DNA"/>
</dbReference>
<evidence type="ECO:0000313" key="4">
    <source>
        <dbReference type="EMBL" id="SMF04915.1"/>
    </source>
</evidence>
<dbReference type="Proteomes" id="UP000192917">
    <property type="component" value="Unassembled WGS sequence"/>
</dbReference>
<evidence type="ECO:0000256" key="1">
    <source>
        <dbReference type="ARBA" id="ARBA00022679"/>
    </source>
</evidence>
<dbReference type="InterPro" id="IPR016181">
    <property type="entry name" value="Acyl_CoA_acyltransferase"/>
</dbReference>
<dbReference type="InterPro" id="IPR000182">
    <property type="entry name" value="GNAT_dom"/>
</dbReference>
<gene>
    <name evidence="4" type="ORF">SAMN05428998_103236</name>
</gene>
<dbReference type="Pfam" id="PF13673">
    <property type="entry name" value="Acetyltransf_10"/>
    <property type="match status" value="1"/>
</dbReference>
<keyword evidence="2" id="KW-0012">Acyltransferase</keyword>
<dbReference type="CDD" id="cd04301">
    <property type="entry name" value="NAT_SF"/>
    <property type="match status" value="2"/>
</dbReference>
<evidence type="ECO:0000259" key="3">
    <source>
        <dbReference type="PROSITE" id="PS51186"/>
    </source>
</evidence>
<dbReference type="InterPro" id="IPR050832">
    <property type="entry name" value="Bact_Acetyltransf"/>
</dbReference>
<keyword evidence="5" id="KW-1185">Reference proteome</keyword>
<evidence type="ECO:0000313" key="5">
    <source>
        <dbReference type="Proteomes" id="UP000192917"/>
    </source>
</evidence>
<keyword evidence="4" id="KW-0687">Ribonucleoprotein</keyword>
<organism evidence="4 5">
    <name type="scientific">Tistlia consotensis USBA 355</name>
    <dbReference type="NCBI Taxonomy" id="560819"/>
    <lineage>
        <taxon>Bacteria</taxon>
        <taxon>Pseudomonadati</taxon>
        <taxon>Pseudomonadota</taxon>
        <taxon>Alphaproteobacteria</taxon>
        <taxon>Rhodospirillales</taxon>
        <taxon>Rhodovibrionaceae</taxon>
        <taxon>Tistlia</taxon>
    </lineage>
</organism>
<dbReference type="Pfam" id="PF00583">
    <property type="entry name" value="Acetyltransf_1"/>
    <property type="match status" value="1"/>
</dbReference>
<dbReference type="NCBIfam" id="NF002959">
    <property type="entry name" value="PRK03624.1"/>
    <property type="match status" value="1"/>
</dbReference>
<dbReference type="RefSeq" id="WP_085121668.1">
    <property type="nucleotide sequence ID" value="NZ_FWZX01000003.1"/>
</dbReference>
<keyword evidence="1" id="KW-0808">Transferase</keyword>
<evidence type="ECO:0000256" key="2">
    <source>
        <dbReference type="ARBA" id="ARBA00023315"/>
    </source>
</evidence>
<dbReference type="Gene3D" id="3.40.630.30">
    <property type="match status" value="2"/>
</dbReference>
<protein>
    <submittedName>
        <fullName evidence="4">Ribosomal protein S18 acetylase RimI</fullName>
    </submittedName>
</protein>
<sequence>MPELEPAGYALRPYRDADFEACVELWRKCGITVSYNDPAEDVALWQRSTEAEILLAERGGAVVGTICVGHDGHRGWLYQVAVDPKLRHQGLGRKLVRAGEDWLIERGVPKVQLMIRPTNEGVRRFYESLGYELTPRLIMARWLKQLTGPQPVEPATLKVTVTYLEMTEPPRPEPAHPPSNRRIALLRAQKPTLKFYRFLYDAVGEDWTWWERRIIPDERLAAYLQDERVEVYVLYVEGQPAGFFELDGREAGRIDLGMFGLMPQFVGQGLGGWFLQAAVETAWERKPARVTVNTCTLDHPRALPLYQKAGFTPVRQEAKTIVDPRSIGILPPKQKAT</sequence>
<dbReference type="SUPFAM" id="SSF55729">
    <property type="entry name" value="Acyl-CoA N-acyltransferases (Nat)"/>
    <property type="match status" value="2"/>
</dbReference>
<dbReference type="GO" id="GO:0016747">
    <property type="term" value="F:acyltransferase activity, transferring groups other than amino-acyl groups"/>
    <property type="evidence" value="ECO:0007669"/>
    <property type="project" value="InterPro"/>
</dbReference>
<feature type="domain" description="N-acetyltransferase" evidence="3">
    <location>
        <begin position="184"/>
        <end position="336"/>
    </location>
</feature>
<accession>A0A1Y6BCZ3</accession>
<dbReference type="PANTHER" id="PTHR43877">
    <property type="entry name" value="AMINOALKYLPHOSPHONATE N-ACETYLTRANSFERASE-RELATED-RELATED"/>
    <property type="match status" value="1"/>
</dbReference>
<dbReference type="STRING" id="560819.SAMN05428998_103236"/>
<proteinExistence type="predicted"/>
<name>A0A1Y6BCZ3_9PROT</name>
<feature type="domain" description="N-acetyltransferase" evidence="3">
    <location>
        <begin position="9"/>
        <end position="149"/>
    </location>
</feature>
<dbReference type="PANTHER" id="PTHR43877:SF2">
    <property type="entry name" value="AMINOALKYLPHOSPHONATE N-ACETYLTRANSFERASE-RELATED"/>
    <property type="match status" value="1"/>
</dbReference>